<dbReference type="Proteomes" id="UP000254863">
    <property type="component" value="Unassembled WGS sequence"/>
</dbReference>
<comment type="caution">
    <text evidence="2">The sequence shown here is derived from an EMBL/GenBank/DDBJ whole genome shotgun (WGS) entry which is preliminary data.</text>
</comment>
<dbReference type="PROSITE" id="PS50994">
    <property type="entry name" value="INTEGRASE"/>
    <property type="match status" value="1"/>
</dbReference>
<accession>A0A7H4PR92</accession>
<dbReference type="InterPro" id="IPR036397">
    <property type="entry name" value="RNaseH_sf"/>
</dbReference>
<dbReference type="SUPFAM" id="SSF53098">
    <property type="entry name" value="Ribonuclease H-like"/>
    <property type="match status" value="1"/>
</dbReference>
<protein>
    <submittedName>
        <fullName evidence="2">Sea24</fullName>
    </submittedName>
</protein>
<dbReference type="PANTHER" id="PTHR35004">
    <property type="entry name" value="TRANSPOSASE RV3428C-RELATED"/>
    <property type="match status" value="1"/>
</dbReference>
<proteinExistence type="predicted"/>
<evidence type="ECO:0000259" key="1">
    <source>
        <dbReference type="PROSITE" id="PS50994"/>
    </source>
</evidence>
<dbReference type="AlphaFoldDB" id="A0A7H4PR92"/>
<reference evidence="2 3" key="1">
    <citation type="submission" date="2018-06" db="EMBL/GenBank/DDBJ databases">
        <authorList>
            <consortium name="Pathogen Informatics"/>
            <person name="Doyle S."/>
        </authorList>
    </citation>
    <scope>NUCLEOTIDE SEQUENCE [LARGE SCALE GENOMIC DNA]</scope>
    <source>
        <strain evidence="2 3">NCTC11685</strain>
    </source>
</reference>
<feature type="domain" description="Integrase catalytic" evidence="1">
    <location>
        <begin position="1"/>
        <end position="120"/>
    </location>
</feature>
<gene>
    <name evidence="2" type="ORF">NCTC11685_08285</name>
</gene>
<organism evidence="2 3">
    <name type="scientific">Klebsiella michiganensis</name>
    <dbReference type="NCBI Taxonomy" id="1134687"/>
    <lineage>
        <taxon>Bacteria</taxon>
        <taxon>Pseudomonadati</taxon>
        <taxon>Pseudomonadota</taxon>
        <taxon>Gammaproteobacteria</taxon>
        <taxon>Enterobacterales</taxon>
        <taxon>Enterobacteriaceae</taxon>
        <taxon>Klebsiella/Raoultella group</taxon>
        <taxon>Klebsiella</taxon>
    </lineage>
</organism>
<sequence>MGSRYHCTVTNTQYFASVVQRIAIPLLPQFGRVLYDLAIELICANSSEAKGRVERANQTLQDRLIKEMRLEGITGIEAANAWLATFIADFNRRFSRPARFPKDLHRPVKENPDELRDIFAWHDVRTGVENH</sequence>
<dbReference type="Gene3D" id="3.30.420.10">
    <property type="entry name" value="Ribonuclease H-like superfamily/Ribonuclease H"/>
    <property type="match status" value="1"/>
</dbReference>
<evidence type="ECO:0000313" key="2">
    <source>
        <dbReference type="EMBL" id="STW80915.1"/>
    </source>
</evidence>
<dbReference type="GO" id="GO:0015074">
    <property type="term" value="P:DNA integration"/>
    <property type="evidence" value="ECO:0007669"/>
    <property type="project" value="InterPro"/>
</dbReference>
<dbReference type="InterPro" id="IPR001584">
    <property type="entry name" value="Integrase_cat-core"/>
</dbReference>
<dbReference type="GO" id="GO:0003676">
    <property type="term" value="F:nucleic acid binding"/>
    <property type="evidence" value="ECO:0007669"/>
    <property type="project" value="InterPro"/>
</dbReference>
<dbReference type="EMBL" id="UGMS01000008">
    <property type="protein sequence ID" value="STW80915.1"/>
    <property type="molecule type" value="Genomic_DNA"/>
</dbReference>
<evidence type="ECO:0000313" key="3">
    <source>
        <dbReference type="Proteomes" id="UP000254863"/>
    </source>
</evidence>
<name>A0A7H4PR92_9ENTR</name>
<dbReference type="PANTHER" id="PTHR35004:SF7">
    <property type="entry name" value="INTEGRASE PROTEIN"/>
    <property type="match status" value="1"/>
</dbReference>
<dbReference type="InterPro" id="IPR012337">
    <property type="entry name" value="RNaseH-like_sf"/>
</dbReference>